<evidence type="ECO:0000313" key="2">
    <source>
        <dbReference type="Proteomes" id="UP000003231"/>
    </source>
</evidence>
<accession>A0AB72ZLD3</accession>
<name>A0AB72ZLD3_YERPE</name>
<proteinExistence type="predicted"/>
<reference evidence="1 2" key="1">
    <citation type="submission" date="2012-05" db="EMBL/GenBank/DDBJ databases">
        <title>Genome sequence of Yersinia Pestis PY-08.</title>
        <authorList>
            <person name="Santana-Cruz I."/>
            <person name="Sengamalay N."/>
            <person name="McCracken C."/>
            <person name="Daugherty S.C."/>
            <person name="Maroo A."/>
            <person name="Vara P.G."/>
            <person name="Tallon L.J."/>
            <person name="Sadzewicz L."/>
            <person name="Vinetz J.M."/>
            <person name="Cespedes Zambrano M.J."/>
            <person name="Fraser-Liggett C.M."/>
            <person name="Tettelin H."/>
        </authorList>
    </citation>
    <scope>NUCLEOTIDE SEQUENCE [LARGE SCALE GENOMIC DNA]</scope>
    <source>
        <strain evidence="1 2">PY-08</strain>
    </source>
</reference>
<comment type="caution">
    <text evidence="1">The sequence shown here is derived from an EMBL/GenBank/DDBJ whole genome shotgun (WGS) entry which is preliminary data.</text>
</comment>
<evidence type="ECO:0000313" key="1">
    <source>
        <dbReference type="EMBL" id="EIR15130.1"/>
    </source>
</evidence>
<protein>
    <submittedName>
        <fullName evidence="1">Uncharacterized protein</fullName>
    </submittedName>
</protein>
<dbReference type="AlphaFoldDB" id="A0AB72ZLD3"/>
<organism evidence="1 2">
    <name type="scientific">Yersinia pestis PY-08</name>
    <dbReference type="NCBI Taxonomy" id="992134"/>
    <lineage>
        <taxon>Bacteria</taxon>
        <taxon>Pseudomonadati</taxon>
        <taxon>Pseudomonadota</taxon>
        <taxon>Gammaproteobacteria</taxon>
        <taxon>Enterobacterales</taxon>
        <taxon>Yersiniaceae</taxon>
        <taxon>Yersinia</taxon>
    </lineage>
</organism>
<dbReference type="Proteomes" id="UP000003231">
    <property type="component" value="Unassembled WGS sequence"/>
</dbReference>
<sequence length="52" mass="6327">MYFGDFYIAHPSRPEWVFIITNECRVIFIFYLTWVFNLCHASSPFFIIDVFL</sequence>
<dbReference type="EMBL" id="AKRT01000406">
    <property type="protein sequence ID" value="EIR15130.1"/>
    <property type="molecule type" value="Genomic_DNA"/>
</dbReference>
<gene>
    <name evidence="1" type="ORF">YPPY08_3708</name>
</gene>